<dbReference type="Proteomes" id="UP000019426">
    <property type="component" value="Chromosome M2/40_rep1"/>
</dbReference>
<organism evidence="8 9">
    <name type="scientific">Clostridium bornimense</name>
    <dbReference type="NCBI Taxonomy" id="1216932"/>
    <lineage>
        <taxon>Bacteria</taxon>
        <taxon>Bacillati</taxon>
        <taxon>Bacillota</taxon>
        <taxon>Clostridia</taxon>
        <taxon>Eubacteriales</taxon>
        <taxon>Clostridiaceae</taxon>
        <taxon>Clostridium</taxon>
    </lineage>
</organism>
<evidence type="ECO:0000256" key="1">
    <source>
        <dbReference type="ARBA" id="ARBA00004651"/>
    </source>
</evidence>
<accession>W6SH31</accession>
<feature type="transmembrane region" description="Helical" evidence="6">
    <location>
        <begin position="12"/>
        <end position="31"/>
    </location>
</feature>
<keyword evidence="3 6" id="KW-0812">Transmembrane</keyword>
<dbReference type="Pfam" id="PF10035">
    <property type="entry name" value="DUF2179"/>
    <property type="match status" value="1"/>
</dbReference>
<dbReference type="EMBL" id="HG917868">
    <property type="protein sequence ID" value="CDM68975.1"/>
    <property type="molecule type" value="Genomic_DNA"/>
</dbReference>
<dbReference type="InterPro" id="IPR019264">
    <property type="entry name" value="DUF2179"/>
</dbReference>
<feature type="transmembrane region" description="Helical" evidence="6">
    <location>
        <begin position="58"/>
        <end position="76"/>
    </location>
</feature>
<dbReference type="PROSITE" id="PS51257">
    <property type="entry name" value="PROKAR_LIPOPROTEIN"/>
    <property type="match status" value="1"/>
</dbReference>
<feature type="transmembrane region" description="Helical" evidence="6">
    <location>
        <begin position="110"/>
        <end position="130"/>
    </location>
</feature>
<comment type="subcellular location">
    <subcellularLocation>
        <location evidence="1">Cell membrane</location>
        <topology evidence="1">Multi-pass membrane protein</topology>
    </subcellularLocation>
</comment>
<dbReference type="CDD" id="cd16380">
    <property type="entry name" value="YitT_C"/>
    <property type="match status" value="1"/>
</dbReference>
<dbReference type="HOGENOM" id="CLU_063199_1_0_9"/>
<reference evidence="8 9" key="1">
    <citation type="submission" date="2013-11" db="EMBL/GenBank/DDBJ databases">
        <title>Complete genome sequence of Clostridum sp. M2/40.</title>
        <authorList>
            <person name="Wibberg D."/>
            <person name="Puehler A."/>
            <person name="Schlueter A."/>
        </authorList>
    </citation>
    <scope>NUCLEOTIDE SEQUENCE [LARGE SCALE GENOMIC DNA]</scope>
    <source>
        <strain evidence="9">M2/40</strain>
    </source>
</reference>
<evidence type="ECO:0000313" key="8">
    <source>
        <dbReference type="EMBL" id="CDM68975.1"/>
    </source>
</evidence>
<dbReference type="PATRIC" id="fig|1216932.3.peg.1813"/>
<dbReference type="RefSeq" id="WP_242838472.1">
    <property type="nucleotide sequence ID" value="NZ_HG917868.1"/>
</dbReference>
<evidence type="ECO:0000256" key="6">
    <source>
        <dbReference type="SAM" id="Phobius"/>
    </source>
</evidence>
<evidence type="ECO:0000259" key="7">
    <source>
        <dbReference type="Pfam" id="PF10035"/>
    </source>
</evidence>
<evidence type="ECO:0000256" key="4">
    <source>
        <dbReference type="ARBA" id="ARBA00022989"/>
    </source>
</evidence>
<feature type="transmembrane region" description="Helical" evidence="6">
    <location>
        <begin position="151"/>
        <end position="172"/>
    </location>
</feature>
<dbReference type="eggNOG" id="COG1284">
    <property type="taxonomic scope" value="Bacteria"/>
</dbReference>
<keyword evidence="9" id="KW-1185">Reference proteome</keyword>
<gene>
    <name evidence="8" type="ORF">CM240_1817</name>
</gene>
<evidence type="ECO:0000256" key="2">
    <source>
        <dbReference type="ARBA" id="ARBA00022475"/>
    </source>
</evidence>
<dbReference type="InterPro" id="IPR015867">
    <property type="entry name" value="N-reg_PII/ATP_PRibTrfase_C"/>
</dbReference>
<keyword evidence="5 6" id="KW-0472">Membrane</keyword>
<dbReference type="Pfam" id="PF02588">
    <property type="entry name" value="YitT_membrane"/>
    <property type="match status" value="1"/>
</dbReference>
<dbReference type="InterPro" id="IPR003740">
    <property type="entry name" value="YitT"/>
</dbReference>
<dbReference type="InterPro" id="IPR051461">
    <property type="entry name" value="UPF0750_membrane"/>
</dbReference>
<dbReference type="PIRSF" id="PIRSF006483">
    <property type="entry name" value="Membrane_protein_YitT"/>
    <property type="match status" value="1"/>
</dbReference>
<keyword evidence="4 6" id="KW-1133">Transmembrane helix</keyword>
<dbReference type="GO" id="GO:0005886">
    <property type="term" value="C:plasma membrane"/>
    <property type="evidence" value="ECO:0007669"/>
    <property type="project" value="UniProtKB-SubCell"/>
</dbReference>
<protein>
    <submittedName>
        <fullName evidence="8">Putative membrane protein</fullName>
    </submittedName>
</protein>
<name>W6SH31_9CLOT</name>
<keyword evidence="2" id="KW-1003">Cell membrane</keyword>
<evidence type="ECO:0000313" key="9">
    <source>
        <dbReference type="Proteomes" id="UP000019426"/>
    </source>
</evidence>
<evidence type="ECO:0000256" key="3">
    <source>
        <dbReference type="ARBA" id="ARBA00022692"/>
    </source>
</evidence>
<dbReference type="KEGG" id="clt:CM240_1817"/>
<dbReference type="PANTHER" id="PTHR33545:SF3">
    <property type="entry name" value="UPF0750 MEMBRANE PROTEIN YQFU"/>
    <property type="match status" value="1"/>
</dbReference>
<proteinExistence type="predicted"/>
<evidence type="ECO:0000256" key="5">
    <source>
        <dbReference type="ARBA" id="ARBA00023136"/>
    </source>
</evidence>
<feature type="transmembrane region" description="Helical" evidence="6">
    <location>
        <begin position="83"/>
        <end position="104"/>
    </location>
</feature>
<dbReference type="AlphaFoldDB" id="W6SH31"/>
<dbReference type="Gene3D" id="3.30.70.120">
    <property type="match status" value="1"/>
</dbReference>
<dbReference type="PANTHER" id="PTHR33545">
    <property type="entry name" value="UPF0750 MEMBRANE PROTEIN YITT-RELATED"/>
    <property type="match status" value="1"/>
</dbReference>
<feature type="domain" description="DUF2179" evidence="7">
    <location>
        <begin position="225"/>
        <end position="278"/>
    </location>
</feature>
<sequence length="283" mass="31049">MKQFIKSDNLFLSIFHFIMITLGCVLAAVSLETFLVPNLIIDGGITGISIMVSQLTKLPLGLFVFLLNLPFIFLGLKHIGKIFVIKTSYAMICFSLLLSLLHHVPEVTNDMLLCTIFGGILLGAGAGIVIRYGGCLDGTETIAILISKHTSLSVGQIVLICNLLIFSTSGFLFGWDRALYSLLTYFIAFKIIDMVVEGFEQAKSAMIITNHGKEISEDIFNKLGRTVTIMEGKGLISGEKVILYSVITRLEVYALKKIVQEDDRSAFVTISDISEVIGTPIKN</sequence>